<evidence type="ECO:0000256" key="1">
    <source>
        <dbReference type="PROSITE-ProRule" id="PRU00042"/>
    </source>
</evidence>
<evidence type="ECO:0000256" key="2">
    <source>
        <dbReference type="SAM" id="MobiDB-lite"/>
    </source>
</evidence>
<dbReference type="SMART" id="SM00355">
    <property type="entry name" value="ZnF_C2H2"/>
    <property type="match status" value="3"/>
</dbReference>
<dbReference type="InterPro" id="IPR036236">
    <property type="entry name" value="Znf_C2H2_sf"/>
</dbReference>
<sequence>MAELCPFSPSDRYSGSRNGFVCPVCEKNFLNPLNLSHHVEEKHRLKHRVKCGVCGLGFASVSGSLEGHIELCAAFRKNTLHQDDDVIVLKEERKVVETFTIEDDTPERTTKSEPTSEESSSQDSGIPMDLESDDSSSNAVAELSDAVGNVNRQEANQVPIDKPDEPHDKSQNEARPSRRRTPLRTPDRNFASETCRECLADVACTASSSEAIGIRGVGRTNAMWYDVHRTCAICRRSKMSWKHFETHCNPGAMRCPVCVSEKHYETKEDLQCHFNIHHMETCRVAFQDRYVNWDAKEWCSLFPSSCRICGHLEEFFANWYEFQRHWEEKHAEIIAESKQEEKQPRSMSRYRWHRRKMRKC</sequence>
<dbReference type="EMBL" id="OA882207">
    <property type="protein sequence ID" value="CAD7273767.1"/>
    <property type="molecule type" value="Genomic_DNA"/>
</dbReference>
<dbReference type="Pfam" id="PF05605">
    <property type="entry name" value="zf-Di19"/>
    <property type="match status" value="1"/>
</dbReference>
<gene>
    <name evidence="4" type="ORF">NMOB1V02_LOCUS1638</name>
</gene>
<feature type="region of interest" description="Disordered" evidence="2">
    <location>
        <begin position="99"/>
        <end position="139"/>
    </location>
</feature>
<keyword evidence="1" id="KW-0862">Zinc</keyword>
<keyword evidence="5" id="KW-1185">Reference proteome</keyword>
<dbReference type="GO" id="GO:0008270">
    <property type="term" value="F:zinc ion binding"/>
    <property type="evidence" value="ECO:0007669"/>
    <property type="project" value="UniProtKB-KW"/>
</dbReference>
<dbReference type="InterPro" id="IPR008598">
    <property type="entry name" value="Di19_Zn-bd"/>
</dbReference>
<dbReference type="AlphaFoldDB" id="A0A7R9BGB9"/>
<accession>A0A7R9BGB9</accession>
<reference evidence="4" key="1">
    <citation type="submission" date="2020-11" db="EMBL/GenBank/DDBJ databases">
        <authorList>
            <person name="Tran Van P."/>
        </authorList>
    </citation>
    <scope>NUCLEOTIDE SEQUENCE</scope>
</reference>
<evidence type="ECO:0000313" key="5">
    <source>
        <dbReference type="Proteomes" id="UP000678499"/>
    </source>
</evidence>
<evidence type="ECO:0000259" key="3">
    <source>
        <dbReference type="PROSITE" id="PS50157"/>
    </source>
</evidence>
<proteinExistence type="predicted"/>
<evidence type="ECO:0000313" key="4">
    <source>
        <dbReference type="EMBL" id="CAD7273767.1"/>
    </source>
</evidence>
<dbReference type="InterPro" id="IPR013087">
    <property type="entry name" value="Znf_C2H2_type"/>
</dbReference>
<keyword evidence="1" id="KW-0479">Metal-binding</keyword>
<feature type="region of interest" description="Disordered" evidence="2">
    <location>
        <begin position="156"/>
        <end position="187"/>
    </location>
</feature>
<feature type="domain" description="C2H2-type" evidence="3">
    <location>
        <begin position="20"/>
        <end position="48"/>
    </location>
</feature>
<dbReference type="Gene3D" id="3.30.160.60">
    <property type="entry name" value="Classic Zinc Finger"/>
    <property type="match status" value="1"/>
</dbReference>
<dbReference type="Proteomes" id="UP000678499">
    <property type="component" value="Unassembled WGS sequence"/>
</dbReference>
<dbReference type="SUPFAM" id="SSF57667">
    <property type="entry name" value="beta-beta-alpha zinc fingers"/>
    <property type="match status" value="1"/>
</dbReference>
<keyword evidence="1" id="KW-0863">Zinc-finger</keyword>
<dbReference type="PROSITE" id="PS50157">
    <property type="entry name" value="ZINC_FINGER_C2H2_2"/>
    <property type="match status" value="1"/>
</dbReference>
<organism evidence="4">
    <name type="scientific">Notodromas monacha</name>
    <dbReference type="NCBI Taxonomy" id="399045"/>
    <lineage>
        <taxon>Eukaryota</taxon>
        <taxon>Metazoa</taxon>
        <taxon>Ecdysozoa</taxon>
        <taxon>Arthropoda</taxon>
        <taxon>Crustacea</taxon>
        <taxon>Oligostraca</taxon>
        <taxon>Ostracoda</taxon>
        <taxon>Podocopa</taxon>
        <taxon>Podocopida</taxon>
        <taxon>Cypridocopina</taxon>
        <taxon>Cypridoidea</taxon>
        <taxon>Cyprididae</taxon>
        <taxon>Notodromas</taxon>
    </lineage>
</organism>
<dbReference type="PROSITE" id="PS00028">
    <property type="entry name" value="ZINC_FINGER_C2H2_1"/>
    <property type="match status" value="1"/>
</dbReference>
<feature type="compositionally biased region" description="Basic and acidic residues" evidence="2">
    <location>
        <begin position="161"/>
        <end position="176"/>
    </location>
</feature>
<feature type="region of interest" description="Disordered" evidence="2">
    <location>
        <begin position="337"/>
        <end position="360"/>
    </location>
</feature>
<name>A0A7R9BGB9_9CRUS</name>
<feature type="compositionally biased region" description="Basic residues" evidence="2">
    <location>
        <begin position="348"/>
        <end position="360"/>
    </location>
</feature>
<dbReference type="EMBL" id="CAJPEX010000170">
    <property type="protein sequence ID" value="CAG0913919.1"/>
    <property type="molecule type" value="Genomic_DNA"/>
</dbReference>
<protein>
    <recommendedName>
        <fullName evidence="3">C2H2-type domain-containing protein</fullName>
    </recommendedName>
</protein>